<evidence type="ECO:0000313" key="3">
    <source>
        <dbReference type="Proteomes" id="UP000694044"/>
    </source>
</evidence>
<keyword evidence="1" id="KW-0472">Membrane</keyword>
<dbReference type="InterPro" id="IPR052613">
    <property type="entry name" value="LicD_transferase"/>
</dbReference>
<reference evidence="2" key="1">
    <citation type="submission" date="2021-02" db="EMBL/GenBank/DDBJ databases">
        <authorList>
            <person name="Palmer J.M."/>
        </authorList>
    </citation>
    <scope>NUCLEOTIDE SEQUENCE</scope>
    <source>
        <strain evidence="2">SCRP734</strain>
    </source>
</reference>
<dbReference type="EMBL" id="JAGDFM010000126">
    <property type="protein sequence ID" value="KAG7385253.1"/>
    <property type="molecule type" value="Genomic_DNA"/>
</dbReference>
<keyword evidence="1" id="KW-1133">Transmembrane helix</keyword>
<gene>
    <name evidence="2" type="ORF">PHYPSEUDO_001722</name>
</gene>
<feature type="transmembrane region" description="Helical" evidence="1">
    <location>
        <begin position="31"/>
        <end position="50"/>
    </location>
</feature>
<name>A0A8T1VZB8_9STRA</name>
<proteinExistence type="predicted"/>
<evidence type="ECO:0000256" key="1">
    <source>
        <dbReference type="SAM" id="Phobius"/>
    </source>
</evidence>
<dbReference type="PANTHER" id="PTHR13627">
    <property type="entry name" value="FUKUTIN RELATED PROTEIN"/>
    <property type="match status" value="1"/>
</dbReference>
<accession>A0A8T1VZB8</accession>
<dbReference type="AlphaFoldDB" id="A0A8T1VZB8"/>
<keyword evidence="1" id="KW-0812">Transmembrane</keyword>
<keyword evidence="3" id="KW-1185">Reference proteome</keyword>
<sequence length="366" mass="41259">MPTYQLNINAEKQATASKNAPVQASRFTDSLVFVTLALLVVGLLTCGFIIEARILSRSPMSFLFGDNPLCCSPEVADLSNVKYHSDHEYYRKLREITPLQPPVFYGAHAAMCKNRIHLKRKHRSFDKCLPISGLKDPTVCKRSDRMDMLTPISSERICHASVLHMLLVEVYEELQALGKSPVILYGSLLGAVREKGVISFTEDADIGYSGKLRVADNLHRLLWQKGYHLFFLNIWRVCVAPTHPLAGKLYDANVSPSVAFAVPYLDLYNMNQQGRREWKIEEMNVINGSSLLPDDKVRPFSHVTINGQQFDTVHDTEYLLKGVYGEDYMTPKPREKDNPQALTYFNTNGISADARDGMTIQPRMGS</sequence>
<organism evidence="2 3">
    <name type="scientific">Phytophthora pseudosyringae</name>
    <dbReference type="NCBI Taxonomy" id="221518"/>
    <lineage>
        <taxon>Eukaryota</taxon>
        <taxon>Sar</taxon>
        <taxon>Stramenopiles</taxon>
        <taxon>Oomycota</taxon>
        <taxon>Peronosporomycetes</taxon>
        <taxon>Peronosporales</taxon>
        <taxon>Peronosporaceae</taxon>
        <taxon>Phytophthora</taxon>
    </lineage>
</organism>
<dbReference type="OrthoDB" id="444255at2759"/>
<protein>
    <submittedName>
        <fullName evidence="2">Uncharacterized protein</fullName>
    </submittedName>
</protein>
<evidence type="ECO:0000313" key="2">
    <source>
        <dbReference type="EMBL" id="KAG7385253.1"/>
    </source>
</evidence>
<dbReference type="PANTHER" id="PTHR13627:SF33">
    <property type="entry name" value="LICD FAMILY PROTEIN"/>
    <property type="match status" value="1"/>
</dbReference>
<comment type="caution">
    <text evidence="2">The sequence shown here is derived from an EMBL/GenBank/DDBJ whole genome shotgun (WGS) entry which is preliminary data.</text>
</comment>
<dbReference type="Proteomes" id="UP000694044">
    <property type="component" value="Unassembled WGS sequence"/>
</dbReference>